<sequence length="202" mass="22912">MSTIKNPSQMINQSSGAVEYYTPPLWVTAAREVLGHIELDPASSLIANKTVMATRIFTKEQNGLSQSWKSDTLWMNHPFHRGEKPCPKNRVKCKKKTCKTRGYHIDTAIPSNMDWISKLISEYEQGNVKEAICITFANTSEGWFKKLLPYPQCFPNGRIQYYKPDGTIDNNVTKGSCITYLGRNPKKFHATFKNLGTVKVSM</sequence>
<proteinExistence type="predicted"/>
<name>A0AB39C9U7_9VIRU</name>
<dbReference type="Pfam" id="PF05869">
    <property type="entry name" value="Dam"/>
    <property type="match status" value="1"/>
</dbReference>
<dbReference type="GO" id="GO:0009007">
    <property type="term" value="F:site-specific DNA-methyltransferase (adenine-specific) activity"/>
    <property type="evidence" value="ECO:0007669"/>
    <property type="project" value="InterPro"/>
</dbReference>
<gene>
    <name evidence="1" type="ORF">H905_00027</name>
</gene>
<reference evidence="1" key="1">
    <citation type="journal article" date="2024" name="Genome Announc.">
        <title>Genome sequence of H905.</title>
        <authorList>
            <person name="Whistler C."/>
            <person name="Calawa J."/>
        </authorList>
    </citation>
    <scope>NUCLEOTIDE SEQUENCE</scope>
</reference>
<dbReference type="InterPro" id="IPR008593">
    <property type="entry name" value="Dam_MeTrfase"/>
</dbReference>
<evidence type="ECO:0008006" key="2">
    <source>
        <dbReference type="Google" id="ProtNLM"/>
    </source>
</evidence>
<protein>
    <recommendedName>
        <fullName evidence="2">DNA N-6-adenine-methyltransferase</fullName>
    </recommendedName>
</protein>
<organism evidence="1">
    <name type="scientific">Aliivibrio phage vB_Alvi_H905</name>
    <dbReference type="NCBI Taxonomy" id="3234039"/>
    <lineage>
        <taxon>Viruses</taxon>
    </lineage>
</organism>
<evidence type="ECO:0000313" key="1">
    <source>
        <dbReference type="EMBL" id="XDJ03445.1"/>
    </source>
</evidence>
<reference evidence="1" key="2">
    <citation type="submission" date="2024-07" db="EMBL/GenBank/DDBJ databases">
        <authorList>
            <person name="Foxall R."/>
        </authorList>
    </citation>
    <scope>NUCLEOTIDE SEQUENCE</scope>
</reference>
<dbReference type="EMBL" id="PP986400">
    <property type="protein sequence ID" value="XDJ03445.1"/>
    <property type="molecule type" value="Genomic_DNA"/>
</dbReference>
<dbReference type="GO" id="GO:0003677">
    <property type="term" value="F:DNA binding"/>
    <property type="evidence" value="ECO:0007669"/>
    <property type="project" value="InterPro"/>
</dbReference>
<accession>A0AB39C9U7</accession>
<dbReference type="GO" id="GO:0009307">
    <property type="term" value="P:DNA restriction-modification system"/>
    <property type="evidence" value="ECO:0007669"/>
    <property type="project" value="InterPro"/>
</dbReference>